<evidence type="ECO:0000259" key="5">
    <source>
        <dbReference type="PROSITE" id="PS50931"/>
    </source>
</evidence>
<evidence type="ECO:0000256" key="4">
    <source>
        <dbReference type="ARBA" id="ARBA00023163"/>
    </source>
</evidence>
<evidence type="ECO:0000256" key="2">
    <source>
        <dbReference type="ARBA" id="ARBA00023015"/>
    </source>
</evidence>
<reference evidence="6 7" key="1">
    <citation type="submission" date="2020-08" db="EMBL/GenBank/DDBJ databases">
        <title>Genomic Encyclopedia of Type Strains, Phase IV (KMG-IV): sequencing the most valuable type-strain genomes for metagenomic binning, comparative biology and taxonomic classification.</title>
        <authorList>
            <person name="Goeker M."/>
        </authorList>
    </citation>
    <scope>NUCLEOTIDE SEQUENCE [LARGE SCALE GENOMIC DNA]</scope>
    <source>
        <strain evidence="6 7">DSM 25079</strain>
    </source>
</reference>
<dbReference type="InterPro" id="IPR036390">
    <property type="entry name" value="WH_DNA-bd_sf"/>
</dbReference>
<dbReference type="PANTHER" id="PTHR30419">
    <property type="entry name" value="HTH-TYPE TRANSCRIPTIONAL REGULATOR YBHD"/>
    <property type="match status" value="1"/>
</dbReference>
<dbReference type="EMBL" id="JACIJC010000004">
    <property type="protein sequence ID" value="MBB5686610.1"/>
    <property type="molecule type" value="Genomic_DNA"/>
</dbReference>
<dbReference type="Gene3D" id="1.10.10.10">
    <property type="entry name" value="Winged helix-like DNA-binding domain superfamily/Winged helix DNA-binding domain"/>
    <property type="match status" value="1"/>
</dbReference>
<keyword evidence="2" id="KW-0805">Transcription regulation</keyword>
<evidence type="ECO:0000313" key="7">
    <source>
        <dbReference type="Proteomes" id="UP000549617"/>
    </source>
</evidence>
<keyword evidence="4" id="KW-0804">Transcription</keyword>
<dbReference type="Pfam" id="PF03466">
    <property type="entry name" value="LysR_substrate"/>
    <property type="match status" value="1"/>
</dbReference>
<dbReference type="PROSITE" id="PS50931">
    <property type="entry name" value="HTH_LYSR"/>
    <property type="match status" value="1"/>
</dbReference>
<organism evidence="6 7">
    <name type="scientific">Sphingobium boeckii</name>
    <dbReference type="NCBI Taxonomy" id="1082345"/>
    <lineage>
        <taxon>Bacteria</taxon>
        <taxon>Pseudomonadati</taxon>
        <taxon>Pseudomonadota</taxon>
        <taxon>Alphaproteobacteria</taxon>
        <taxon>Sphingomonadales</taxon>
        <taxon>Sphingomonadaceae</taxon>
        <taxon>Sphingobium</taxon>
    </lineage>
</organism>
<protein>
    <submittedName>
        <fullName evidence="6">DNA-binding transcriptional LysR family regulator</fullName>
    </submittedName>
</protein>
<sequence length="315" mass="33832">MNLTRLRHFEALYRLGSFARASDERGLTQSALSRSIQKLESELGAALFDRTTHYVRPTDDAERLIRAARDVIAAASNLADEARGLKQPSSGTVRVGAGPYPLQPLLTDAIARFAEAHPAVRVTVTGGPSEQLLETLVDRRLDLVVCDRAKFATSAHADEVLCIPLPAEPLVLMFAATHPLNGAPGRLNTAAWPWALPRPAPNSNFPRAIRARIEAGNFPDYELDSTAACIDMIRHGRAITVVPQSLARIVCADGTLVQSPLPPSEQTRDAVHLLRNRSRSALVAAFVAALRAAAQARGQNAAIPENSAASAEPAR</sequence>
<dbReference type="GO" id="GO:0003677">
    <property type="term" value="F:DNA binding"/>
    <property type="evidence" value="ECO:0007669"/>
    <property type="project" value="UniProtKB-KW"/>
</dbReference>
<dbReference type="AlphaFoldDB" id="A0A7W9AJ66"/>
<dbReference type="PRINTS" id="PR00039">
    <property type="entry name" value="HTHLYSR"/>
</dbReference>
<dbReference type="Proteomes" id="UP000549617">
    <property type="component" value="Unassembled WGS sequence"/>
</dbReference>
<dbReference type="InterPro" id="IPR036388">
    <property type="entry name" value="WH-like_DNA-bd_sf"/>
</dbReference>
<comment type="similarity">
    <text evidence="1">Belongs to the LysR transcriptional regulatory family.</text>
</comment>
<dbReference type="SUPFAM" id="SSF53850">
    <property type="entry name" value="Periplasmic binding protein-like II"/>
    <property type="match status" value="1"/>
</dbReference>
<name>A0A7W9AJ66_9SPHN</name>
<evidence type="ECO:0000256" key="3">
    <source>
        <dbReference type="ARBA" id="ARBA00023125"/>
    </source>
</evidence>
<dbReference type="GO" id="GO:0005829">
    <property type="term" value="C:cytosol"/>
    <property type="evidence" value="ECO:0007669"/>
    <property type="project" value="TreeGrafter"/>
</dbReference>
<keyword evidence="7" id="KW-1185">Reference proteome</keyword>
<dbReference type="Pfam" id="PF00126">
    <property type="entry name" value="HTH_1"/>
    <property type="match status" value="1"/>
</dbReference>
<feature type="domain" description="HTH lysR-type" evidence="5">
    <location>
        <begin position="1"/>
        <end position="58"/>
    </location>
</feature>
<dbReference type="InterPro" id="IPR000847">
    <property type="entry name" value="LysR_HTH_N"/>
</dbReference>
<gene>
    <name evidence="6" type="ORF">FHS49_002634</name>
</gene>
<dbReference type="Gene3D" id="3.40.190.290">
    <property type="match status" value="1"/>
</dbReference>
<evidence type="ECO:0000256" key="1">
    <source>
        <dbReference type="ARBA" id="ARBA00009437"/>
    </source>
</evidence>
<dbReference type="RefSeq" id="WP_184019197.1">
    <property type="nucleotide sequence ID" value="NZ_JACIJC010000004.1"/>
</dbReference>
<accession>A0A7W9AJ66</accession>
<proteinExistence type="inferred from homology"/>
<evidence type="ECO:0000313" key="6">
    <source>
        <dbReference type="EMBL" id="MBB5686610.1"/>
    </source>
</evidence>
<dbReference type="CDD" id="cd05466">
    <property type="entry name" value="PBP2_LTTR_substrate"/>
    <property type="match status" value="1"/>
</dbReference>
<dbReference type="InterPro" id="IPR050950">
    <property type="entry name" value="HTH-type_LysR_regulators"/>
</dbReference>
<comment type="caution">
    <text evidence="6">The sequence shown here is derived from an EMBL/GenBank/DDBJ whole genome shotgun (WGS) entry which is preliminary data.</text>
</comment>
<dbReference type="InterPro" id="IPR005119">
    <property type="entry name" value="LysR_subst-bd"/>
</dbReference>
<keyword evidence="3 6" id="KW-0238">DNA-binding</keyword>
<dbReference type="SUPFAM" id="SSF46785">
    <property type="entry name" value="Winged helix' DNA-binding domain"/>
    <property type="match status" value="1"/>
</dbReference>
<dbReference type="GO" id="GO:0003700">
    <property type="term" value="F:DNA-binding transcription factor activity"/>
    <property type="evidence" value="ECO:0007669"/>
    <property type="project" value="InterPro"/>
</dbReference>